<evidence type="ECO:0000313" key="3">
    <source>
        <dbReference type="Proteomes" id="UP001497457"/>
    </source>
</evidence>
<dbReference type="EMBL" id="OZ075115">
    <property type="protein sequence ID" value="CAL5070833.1"/>
    <property type="molecule type" value="Genomic_DNA"/>
</dbReference>
<feature type="transmembrane region" description="Helical" evidence="1">
    <location>
        <begin position="202"/>
        <end position="219"/>
    </location>
</feature>
<accession>A0ABC9F796</accession>
<gene>
    <name evidence="2" type="ORF">URODEC1_LOCUS103030</name>
</gene>
<keyword evidence="3" id="KW-1185">Reference proteome</keyword>
<name>A0ABC9F796_9POAL</name>
<keyword evidence="1" id="KW-0812">Transmembrane</keyword>
<reference evidence="2 3" key="2">
    <citation type="submission" date="2024-10" db="EMBL/GenBank/DDBJ databases">
        <authorList>
            <person name="Ryan C."/>
        </authorList>
    </citation>
    <scope>NUCLEOTIDE SEQUENCE [LARGE SCALE GENOMIC DNA]</scope>
</reference>
<proteinExistence type="predicted"/>
<sequence length="220" mass="25688">MDRKKSRRRRRLLHKAVVKLGGNLLSKKFRGKRCGLYIKDIYGTWNWRRDELLKPTLLHQEMVLRSGMYSVKDEYNHLKSIGMLQWSSYKRQEATINRLLQTICRRLDAYKHRRLRTGLFYLCPPPKNSGGHIVLRSPLNHMPLKEALKRRRQDIKRERKILSSYNNKKANATSISSRSISDGNSAPLLKTALMQKERTKSLLLYTVASIFLGCVIVLIP</sequence>
<keyword evidence="1" id="KW-0472">Membrane</keyword>
<evidence type="ECO:0000313" key="2">
    <source>
        <dbReference type="EMBL" id="CAL5070833.1"/>
    </source>
</evidence>
<protein>
    <submittedName>
        <fullName evidence="2">Uncharacterized protein</fullName>
    </submittedName>
</protein>
<evidence type="ECO:0000256" key="1">
    <source>
        <dbReference type="SAM" id="Phobius"/>
    </source>
</evidence>
<dbReference type="AlphaFoldDB" id="A0ABC9F796"/>
<keyword evidence="1" id="KW-1133">Transmembrane helix</keyword>
<reference evidence="3" key="1">
    <citation type="submission" date="2024-06" db="EMBL/GenBank/DDBJ databases">
        <authorList>
            <person name="Ryan C."/>
        </authorList>
    </citation>
    <scope>NUCLEOTIDE SEQUENCE [LARGE SCALE GENOMIC DNA]</scope>
</reference>
<organism evidence="2 3">
    <name type="scientific">Urochloa decumbens</name>
    <dbReference type="NCBI Taxonomy" id="240449"/>
    <lineage>
        <taxon>Eukaryota</taxon>
        <taxon>Viridiplantae</taxon>
        <taxon>Streptophyta</taxon>
        <taxon>Embryophyta</taxon>
        <taxon>Tracheophyta</taxon>
        <taxon>Spermatophyta</taxon>
        <taxon>Magnoliopsida</taxon>
        <taxon>Liliopsida</taxon>
        <taxon>Poales</taxon>
        <taxon>Poaceae</taxon>
        <taxon>PACMAD clade</taxon>
        <taxon>Panicoideae</taxon>
        <taxon>Panicodae</taxon>
        <taxon>Paniceae</taxon>
        <taxon>Melinidinae</taxon>
        <taxon>Urochloa</taxon>
    </lineage>
</organism>
<dbReference type="Proteomes" id="UP001497457">
    <property type="component" value="Chromosome 5rd"/>
</dbReference>